<accession>A0A6A3GEZ7</accession>
<keyword evidence="1" id="KW-0732">Signal</keyword>
<dbReference type="AlphaFoldDB" id="A0A6A3GEZ7"/>
<dbReference type="Proteomes" id="UP000460718">
    <property type="component" value="Unassembled WGS sequence"/>
</dbReference>
<gene>
    <name evidence="3" type="ORF">PF010_g31826</name>
    <name evidence="2" type="ORF">PF011_g31593</name>
</gene>
<organism evidence="2 4">
    <name type="scientific">Phytophthora fragariae</name>
    <dbReference type="NCBI Taxonomy" id="53985"/>
    <lineage>
        <taxon>Eukaryota</taxon>
        <taxon>Sar</taxon>
        <taxon>Stramenopiles</taxon>
        <taxon>Oomycota</taxon>
        <taxon>Peronosporomycetes</taxon>
        <taxon>Peronosporales</taxon>
        <taxon>Peronosporaceae</taxon>
        <taxon>Phytophthora</taxon>
    </lineage>
</organism>
<reference evidence="4 5" key="1">
    <citation type="submission" date="2018-09" db="EMBL/GenBank/DDBJ databases">
        <title>Genomic investigation of the strawberry pathogen Phytophthora fragariae indicates pathogenicity is determined by transcriptional variation in three key races.</title>
        <authorList>
            <person name="Adams T.M."/>
            <person name="Armitage A.D."/>
            <person name="Sobczyk M.K."/>
            <person name="Bates H.J."/>
            <person name="Dunwell J.M."/>
            <person name="Nellist C.F."/>
            <person name="Harrison R.J."/>
        </authorList>
    </citation>
    <scope>NUCLEOTIDE SEQUENCE [LARGE SCALE GENOMIC DNA]</scope>
    <source>
        <strain evidence="3 5">ONT-3</strain>
        <strain evidence="2 4">SCRP245</strain>
    </source>
</reference>
<proteinExistence type="predicted"/>
<comment type="caution">
    <text evidence="2">The sequence shown here is derived from an EMBL/GenBank/DDBJ whole genome shotgun (WGS) entry which is preliminary data.</text>
</comment>
<dbReference type="EMBL" id="QXFW01008008">
    <property type="protein sequence ID" value="KAE8956089.1"/>
    <property type="molecule type" value="Genomic_DNA"/>
</dbReference>
<feature type="signal peptide" evidence="1">
    <location>
        <begin position="1"/>
        <end position="21"/>
    </location>
</feature>
<dbReference type="EMBL" id="QXFX01007899">
    <property type="protein sequence ID" value="KAE9056269.1"/>
    <property type="molecule type" value="Genomic_DNA"/>
</dbReference>
<evidence type="ECO:0000313" key="3">
    <source>
        <dbReference type="EMBL" id="KAE9056269.1"/>
    </source>
</evidence>
<protein>
    <submittedName>
        <fullName evidence="2">Uncharacterized protein</fullName>
    </submittedName>
</protein>
<dbReference type="Proteomes" id="UP000488956">
    <property type="component" value="Unassembled WGS sequence"/>
</dbReference>
<name>A0A6A3GEZ7_9STRA</name>
<evidence type="ECO:0000313" key="4">
    <source>
        <dbReference type="Proteomes" id="UP000460718"/>
    </source>
</evidence>
<evidence type="ECO:0000256" key="1">
    <source>
        <dbReference type="SAM" id="SignalP"/>
    </source>
</evidence>
<evidence type="ECO:0000313" key="5">
    <source>
        <dbReference type="Proteomes" id="UP000488956"/>
    </source>
</evidence>
<feature type="chain" id="PRO_5036163929" evidence="1">
    <location>
        <begin position="22"/>
        <end position="107"/>
    </location>
</feature>
<evidence type="ECO:0000313" key="2">
    <source>
        <dbReference type="EMBL" id="KAE8956089.1"/>
    </source>
</evidence>
<sequence length="107" mass="12250">MSNHRRGASNWFAACWPAGLAVRLDIFDIDTVRILARRLRNVYYRPCFKSDRSISPNGDKLMPASIYTHFSAHGAHGDTNQLKARCTDISPKRDNSSPKYNRFDIFC</sequence>